<evidence type="ECO:0000256" key="1">
    <source>
        <dbReference type="ARBA" id="ARBA00007513"/>
    </source>
</evidence>
<feature type="binding site" evidence="8">
    <location>
        <position position="75"/>
    </location>
    <ligand>
        <name>Fe cation</name>
        <dbReference type="ChEBI" id="CHEBI:24875"/>
        <label>1</label>
    </ligand>
</feature>
<dbReference type="EMBL" id="UXSR01000023">
    <property type="protein sequence ID" value="VDD74287.1"/>
    <property type="molecule type" value="Genomic_DNA"/>
</dbReference>
<keyword evidence="12" id="KW-1185">Reference proteome</keyword>
<evidence type="ECO:0000259" key="10">
    <source>
        <dbReference type="PROSITE" id="PS50905"/>
    </source>
</evidence>
<comment type="function">
    <text evidence="6">Stores iron in a soluble, non-toxic, readily available form. Important for iron homeostasis. Has ferroxidase activity. Iron is taken up in the ferrous form and deposited as ferric hydroxides after oxidation.</text>
</comment>
<name>A0A3P6G5Z8_MESCO</name>
<comment type="catalytic activity">
    <reaction evidence="7 9">
        <text>4 Fe(2+) + O2 + 4 H(+) = 4 Fe(3+) + 2 H2O</text>
        <dbReference type="Rhea" id="RHEA:11148"/>
        <dbReference type="ChEBI" id="CHEBI:15377"/>
        <dbReference type="ChEBI" id="CHEBI:15378"/>
        <dbReference type="ChEBI" id="CHEBI:15379"/>
        <dbReference type="ChEBI" id="CHEBI:29033"/>
        <dbReference type="ChEBI" id="CHEBI:29034"/>
        <dbReference type="EC" id="1.16.3.1"/>
    </reaction>
</comment>
<evidence type="ECO:0000256" key="9">
    <source>
        <dbReference type="RuleBase" id="RU361145"/>
    </source>
</evidence>
<dbReference type="GO" id="GO:0006879">
    <property type="term" value="P:intracellular iron ion homeostasis"/>
    <property type="evidence" value="ECO:0007669"/>
    <property type="project" value="UniProtKB-KW"/>
</dbReference>
<gene>
    <name evidence="11" type="ORF">MCOS_LOCUS290</name>
</gene>
<sequence length="189" mass="21777">MFSVVNVSLSDDVNFLNSPYSLKTVIEQNLNDQINQEYEAFYLYEQLAAYFSSSEKALFGFAAYFRNAADEERQHAHEFTEVLNKRMGIVTLKTVKIPLTTPVTWSSPVAALKAALEKEIEVSRSMNVMYKNAEQLNDHHMQDFLDHFVREQINAIFKLKSLITRLEGKGDAVEYLIDQELMKKPSMHD</sequence>
<dbReference type="GO" id="GO:0008198">
    <property type="term" value="F:ferrous iron binding"/>
    <property type="evidence" value="ECO:0007669"/>
    <property type="project" value="TreeGrafter"/>
</dbReference>
<dbReference type="PANTHER" id="PTHR11431:SF75">
    <property type="entry name" value="FERRITIN"/>
    <property type="match status" value="1"/>
</dbReference>
<dbReference type="GO" id="GO:0005737">
    <property type="term" value="C:cytoplasm"/>
    <property type="evidence" value="ECO:0007669"/>
    <property type="project" value="TreeGrafter"/>
</dbReference>
<proteinExistence type="inferred from homology"/>
<feature type="binding site" evidence="8">
    <location>
        <position position="119"/>
    </location>
    <ligand>
        <name>Fe cation</name>
        <dbReference type="ChEBI" id="CHEBI:24875"/>
        <label>1</label>
    </ligand>
</feature>
<keyword evidence="3 8" id="KW-0479">Metal-binding</keyword>
<dbReference type="PROSITE" id="PS50905">
    <property type="entry name" value="FERRITIN_LIKE"/>
    <property type="match status" value="1"/>
</dbReference>
<evidence type="ECO:0000256" key="7">
    <source>
        <dbReference type="ARBA" id="ARBA00047990"/>
    </source>
</evidence>
<dbReference type="AlphaFoldDB" id="A0A3P6G5Z8"/>
<feature type="domain" description="Ferritin-like diiron" evidence="10">
    <location>
        <begin position="20"/>
        <end position="170"/>
    </location>
</feature>
<feature type="binding site" evidence="8">
    <location>
        <position position="37"/>
    </location>
    <ligand>
        <name>Fe cation</name>
        <dbReference type="ChEBI" id="CHEBI:24875"/>
        <label>1</label>
    </ligand>
</feature>
<dbReference type="EC" id="1.16.3.1" evidence="9"/>
<evidence type="ECO:0000256" key="5">
    <source>
        <dbReference type="ARBA" id="ARBA00023004"/>
    </source>
</evidence>
<keyword evidence="2 9" id="KW-0409">Iron storage</keyword>
<comment type="function">
    <text evidence="9">Stores iron in a soluble, non-toxic, readily available form. Important for iron homeostasis. Iron is taken up in the ferrous form and deposited as ferric hydroxides after oxidation.</text>
</comment>
<dbReference type="GO" id="GO:0004322">
    <property type="term" value="F:ferroxidase activity"/>
    <property type="evidence" value="ECO:0007669"/>
    <property type="project" value="UniProtKB-EC"/>
</dbReference>
<reference evidence="11 12" key="1">
    <citation type="submission" date="2018-10" db="EMBL/GenBank/DDBJ databases">
        <authorList>
            <consortium name="Pathogen Informatics"/>
        </authorList>
    </citation>
    <scope>NUCLEOTIDE SEQUENCE [LARGE SCALE GENOMIC DNA]</scope>
</reference>
<evidence type="ECO:0000256" key="6">
    <source>
        <dbReference type="ARBA" id="ARBA00025111"/>
    </source>
</evidence>
<organism evidence="11 12">
    <name type="scientific">Mesocestoides corti</name>
    <name type="common">Flatworm</name>
    <dbReference type="NCBI Taxonomy" id="53468"/>
    <lineage>
        <taxon>Eukaryota</taxon>
        <taxon>Metazoa</taxon>
        <taxon>Spiralia</taxon>
        <taxon>Lophotrochozoa</taxon>
        <taxon>Platyhelminthes</taxon>
        <taxon>Cestoda</taxon>
        <taxon>Eucestoda</taxon>
        <taxon>Cyclophyllidea</taxon>
        <taxon>Mesocestoididae</taxon>
        <taxon>Mesocestoides</taxon>
    </lineage>
</organism>
<evidence type="ECO:0000256" key="8">
    <source>
        <dbReference type="PIRSR" id="PIRSR601519-1"/>
    </source>
</evidence>
<dbReference type="PANTHER" id="PTHR11431">
    <property type="entry name" value="FERRITIN"/>
    <property type="match status" value="1"/>
</dbReference>
<dbReference type="Pfam" id="PF00210">
    <property type="entry name" value="Ferritin"/>
    <property type="match status" value="1"/>
</dbReference>
<dbReference type="SUPFAM" id="SSF47240">
    <property type="entry name" value="Ferritin-like"/>
    <property type="match status" value="1"/>
</dbReference>
<protein>
    <recommendedName>
        <fullName evidence="9">Ferritin</fullName>
        <ecNumber evidence="9">1.16.3.1</ecNumber>
    </recommendedName>
</protein>
<comment type="similarity">
    <text evidence="1 9">Belongs to the ferritin family.</text>
</comment>
<dbReference type="STRING" id="53468.A0A3P6G5Z8"/>
<keyword evidence="5 8" id="KW-0408">Iron</keyword>
<dbReference type="Proteomes" id="UP000267029">
    <property type="component" value="Unassembled WGS sequence"/>
</dbReference>
<dbReference type="InterPro" id="IPR009078">
    <property type="entry name" value="Ferritin-like_SF"/>
</dbReference>
<dbReference type="Gene3D" id="1.20.1260.10">
    <property type="match status" value="1"/>
</dbReference>
<dbReference type="InterPro" id="IPR008331">
    <property type="entry name" value="Ferritin_DPS_dom"/>
</dbReference>
<evidence type="ECO:0000256" key="2">
    <source>
        <dbReference type="ARBA" id="ARBA00022434"/>
    </source>
</evidence>
<dbReference type="InterPro" id="IPR001519">
    <property type="entry name" value="Ferritin"/>
</dbReference>
<dbReference type="GO" id="GO:0008199">
    <property type="term" value="F:ferric iron binding"/>
    <property type="evidence" value="ECO:0007669"/>
    <property type="project" value="InterPro"/>
</dbReference>
<dbReference type="InterPro" id="IPR012347">
    <property type="entry name" value="Ferritin-like"/>
</dbReference>
<keyword evidence="4 9" id="KW-0560">Oxidoreductase</keyword>
<evidence type="ECO:0000313" key="12">
    <source>
        <dbReference type="Proteomes" id="UP000267029"/>
    </source>
</evidence>
<feature type="binding site" evidence="8">
    <location>
        <position position="152"/>
    </location>
    <ligand>
        <name>Fe cation</name>
        <dbReference type="ChEBI" id="CHEBI:24875"/>
        <label>1</label>
    </ligand>
</feature>
<evidence type="ECO:0000313" key="11">
    <source>
        <dbReference type="EMBL" id="VDD74287.1"/>
    </source>
</evidence>
<evidence type="ECO:0000256" key="3">
    <source>
        <dbReference type="ARBA" id="ARBA00022723"/>
    </source>
</evidence>
<feature type="binding site" evidence="8">
    <location>
        <position position="72"/>
    </location>
    <ligand>
        <name>Fe cation</name>
        <dbReference type="ChEBI" id="CHEBI:24875"/>
        <label>1</label>
    </ligand>
</feature>
<evidence type="ECO:0000256" key="4">
    <source>
        <dbReference type="ARBA" id="ARBA00023002"/>
    </source>
</evidence>
<accession>A0A3P6G5Z8</accession>
<dbReference type="CDD" id="cd01056">
    <property type="entry name" value="Euk_Ferritin"/>
    <property type="match status" value="1"/>
</dbReference>
<dbReference type="OrthoDB" id="186462at2759"/>
<dbReference type="GO" id="GO:0006826">
    <property type="term" value="P:iron ion transport"/>
    <property type="evidence" value="ECO:0007669"/>
    <property type="project" value="InterPro"/>
</dbReference>
<dbReference type="InterPro" id="IPR009040">
    <property type="entry name" value="Ferritin-like_diiron"/>
</dbReference>